<keyword evidence="4 6" id="KW-0547">Nucleotide-binding</keyword>
<dbReference type="NCBIfam" id="TIGR00455">
    <property type="entry name" value="apsK"/>
    <property type="match status" value="1"/>
</dbReference>
<comment type="pathway">
    <text evidence="6 7">Sulfur metabolism; hydrogen sulfide biosynthesis; sulfite from sulfate: step 2/3.</text>
</comment>
<name>A0ABU1QUN5_9BACT</name>
<dbReference type="HAMAP" id="MF_00065">
    <property type="entry name" value="Adenylyl_sulf_kinase"/>
    <property type="match status" value="1"/>
</dbReference>
<dbReference type="EC" id="2.7.1.25" evidence="2 6"/>
<feature type="binding site" evidence="6">
    <location>
        <begin position="14"/>
        <end position="21"/>
    </location>
    <ligand>
        <name>ATP</name>
        <dbReference type="ChEBI" id="CHEBI:30616"/>
    </ligand>
</feature>
<organism evidence="9 10">
    <name type="scientific">Dyadobacter fermentans</name>
    <dbReference type="NCBI Taxonomy" id="94254"/>
    <lineage>
        <taxon>Bacteria</taxon>
        <taxon>Pseudomonadati</taxon>
        <taxon>Bacteroidota</taxon>
        <taxon>Cytophagia</taxon>
        <taxon>Cytophagales</taxon>
        <taxon>Spirosomataceae</taxon>
        <taxon>Dyadobacter</taxon>
    </lineage>
</organism>
<dbReference type="CDD" id="cd02027">
    <property type="entry name" value="APSK"/>
    <property type="match status" value="1"/>
</dbReference>
<keyword evidence="5 6" id="KW-0067">ATP-binding</keyword>
<evidence type="ECO:0000256" key="6">
    <source>
        <dbReference type="HAMAP-Rule" id="MF_00065"/>
    </source>
</evidence>
<evidence type="ECO:0000259" key="8">
    <source>
        <dbReference type="Pfam" id="PF01583"/>
    </source>
</evidence>
<dbReference type="InterPro" id="IPR027417">
    <property type="entry name" value="P-loop_NTPase"/>
</dbReference>
<dbReference type="InterPro" id="IPR059117">
    <property type="entry name" value="APS_kinase_dom"/>
</dbReference>
<evidence type="ECO:0000313" key="10">
    <source>
        <dbReference type="Proteomes" id="UP001264980"/>
    </source>
</evidence>
<comment type="catalytic activity">
    <reaction evidence="1 6 7">
        <text>adenosine 5'-phosphosulfate + ATP = 3'-phosphoadenylyl sulfate + ADP + H(+)</text>
        <dbReference type="Rhea" id="RHEA:24152"/>
        <dbReference type="ChEBI" id="CHEBI:15378"/>
        <dbReference type="ChEBI" id="CHEBI:30616"/>
        <dbReference type="ChEBI" id="CHEBI:58243"/>
        <dbReference type="ChEBI" id="CHEBI:58339"/>
        <dbReference type="ChEBI" id="CHEBI:456216"/>
        <dbReference type="EC" id="2.7.1.25"/>
    </reaction>
</comment>
<evidence type="ECO:0000256" key="5">
    <source>
        <dbReference type="ARBA" id="ARBA00022840"/>
    </source>
</evidence>
<dbReference type="NCBIfam" id="NF003013">
    <property type="entry name" value="PRK03846.1"/>
    <property type="match status" value="1"/>
</dbReference>
<feature type="domain" description="APS kinase" evidence="8">
    <location>
        <begin position="6"/>
        <end position="154"/>
    </location>
</feature>
<dbReference type="EMBL" id="JAVDTI010000002">
    <property type="protein sequence ID" value="MDR6804855.1"/>
    <property type="molecule type" value="Genomic_DNA"/>
</dbReference>
<reference evidence="9 10" key="1">
    <citation type="submission" date="2023-07" db="EMBL/GenBank/DDBJ databases">
        <title>Sorghum-associated microbial communities from plants grown in Nebraska, USA.</title>
        <authorList>
            <person name="Schachtman D."/>
        </authorList>
    </citation>
    <scope>NUCLEOTIDE SEQUENCE [LARGE SCALE GENOMIC DNA]</scope>
    <source>
        <strain evidence="9 10">BE57</strain>
    </source>
</reference>
<keyword evidence="10" id="KW-1185">Reference proteome</keyword>
<keyword evidence="6" id="KW-0597">Phosphoprotein</keyword>
<evidence type="ECO:0000256" key="1">
    <source>
        <dbReference type="ARBA" id="ARBA00001823"/>
    </source>
</evidence>
<comment type="caution">
    <text evidence="6">Lacks conserved residue(s) required for the propagation of feature annotation.</text>
</comment>
<evidence type="ECO:0000256" key="2">
    <source>
        <dbReference type="ARBA" id="ARBA00012121"/>
    </source>
</evidence>
<keyword evidence="6 7" id="KW-0418">Kinase</keyword>
<dbReference type="PANTHER" id="PTHR42700">
    <property type="entry name" value="SULFATE ADENYLYLTRANSFERASE"/>
    <property type="match status" value="1"/>
</dbReference>
<dbReference type="RefSeq" id="WP_309982121.1">
    <property type="nucleotide sequence ID" value="NZ_JAVDTI010000002.1"/>
</dbReference>
<evidence type="ECO:0000256" key="4">
    <source>
        <dbReference type="ARBA" id="ARBA00022741"/>
    </source>
</evidence>
<proteinExistence type="inferred from homology"/>
<keyword evidence="3 6" id="KW-0808">Transferase</keyword>
<comment type="function">
    <text evidence="6 7">Catalyzes the synthesis of activated sulfate.</text>
</comment>
<protein>
    <recommendedName>
        <fullName evidence="2 6">Adenylyl-sulfate kinase</fullName>
        <ecNumber evidence="2 6">2.7.1.25</ecNumber>
    </recommendedName>
    <alternativeName>
        <fullName evidence="6">APS kinase</fullName>
    </alternativeName>
    <alternativeName>
        <fullName evidence="6">ATP adenosine-5'-phosphosulfate 3'-phosphotransferase</fullName>
    </alternativeName>
    <alternativeName>
        <fullName evidence="6">Adenosine-5'-phosphosulfate kinase</fullName>
    </alternativeName>
</protein>
<accession>A0ABU1QUN5</accession>
<dbReference type="Pfam" id="PF01583">
    <property type="entry name" value="APS_kinase"/>
    <property type="match status" value="1"/>
</dbReference>
<dbReference type="InterPro" id="IPR050512">
    <property type="entry name" value="Sulf_AdTrans/APS_kinase"/>
</dbReference>
<comment type="caution">
    <text evidence="9">The sequence shown here is derived from an EMBL/GenBank/DDBJ whole genome shotgun (WGS) entry which is preliminary data.</text>
</comment>
<evidence type="ECO:0000256" key="7">
    <source>
        <dbReference type="RuleBase" id="RU004347"/>
    </source>
</evidence>
<dbReference type="Gene3D" id="3.40.50.300">
    <property type="entry name" value="P-loop containing nucleotide triphosphate hydrolases"/>
    <property type="match status" value="1"/>
</dbReference>
<dbReference type="GO" id="GO:0016301">
    <property type="term" value="F:kinase activity"/>
    <property type="evidence" value="ECO:0007669"/>
    <property type="project" value="UniProtKB-KW"/>
</dbReference>
<gene>
    <name evidence="6" type="primary">cysC</name>
    <name evidence="9" type="ORF">J2W84_001901</name>
</gene>
<dbReference type="Proteomes" id="UP001264980">
    <property type="component" value="Unassembled WGS sequence"/>
</dbReference>
<sequence>MKAHQKGMVVWLLGHSGAGKSTLAQMLAHRLETDGYRTLPLDGDVVRAGMNSDLGFSDADRLENIRRVAELCKILLEKDLIVICSFITPMQSHRDLLRKTLGDRYLEIYLECPIAICEQRDVKGLYRKARNHEIENFTGIGSGFDVPTQPDLTIPTALWQADECAEAVYRLTIGAMPGGGI</sequence>
<dbReference type="SUPFAM" id="SSF52540">
    <property type="entry name" value="P-loop containing nucleoside triphosphate hydrolases"/>
    <property type="match status" value="1"/>
</dbReference>
<evidence type="ECO:0000256" key="3">
    <source>
        <dbReference type="ARBA" id="ARBA00022679"/>
    </source>
</evidence>
<evidence type="ECO:0000313" key="9">
    <source>
        <dbReference type="EMBL" id="MDR6804855.1"/>
    </source>
</evidence>
<dbReference type="InterPro" id="IPR002891">
    <property type="entry name" value="APS"/>
</dbReference>
<comment type="similarity">
    <text evidence="6 7">Belongs to the APS kinase family.</text>
</comment>
<dbReference type="PANTHER" id="PTHR42700:SF1">
    <property type="entry name" value="SULFATE ADENYLYLTRANSFERASE"/>
    <property type="match status" value="1"/>
</dbReference>